<organism evidence="3 4">
    <name type="scientific">Pseudomonas cyclaminis</name>
    <dbReference type="NCBI Taxonomy" id="2781239"/>
    <lineage>
        <taxon>Bacteria</taxon>
        <taxon>Pseudomonadati</taxon>
        <taxon>Pseudomonadota</taxon>
        <taxon>Gammaproteobacteria</taxon>
        <taxon>Pseudomonadales</taxon>
        <taxon>Pseudomonadaceae</taxon>
        <taxon>Pseudomonas</taxon>
    </lineage>
</organism>
<name>A0ABR9ST25_9PSED</name>
<evidence type="ECO:0000313" key="3">
    <source>
        <dbReference type="EMBL" id="MBE8592037.1"/>
    </source>
</evidence>
<keyword evidence="4" id="KW-1185">Reference proteome</keyword>
<evidence type="ECO:0008006" key="5">
    <source>
        <dbReference type="Google" id="ProtNLM"/>
    </source>
</evidence>
<gene>
    <name evidence="3" type="ORF">IQK56_14460</name>
</gene>
<evidence type="ECO:0000256" key="1">
    <source>
        <dbReference type="SAM" id="MobiDB-lite"/>
    </source>
</evidence>
<feature type="compositionally biased region" description="Low complexity" evidence="1">
    <location>
        <begin position="106"/>
        <end position="119"/>
    </location>
</feature>
<dbReference type="Proteomes" id="UP000613075">
    <property type="component" value="Unassembled WGS sequence"/>
</dbReference>
<protein>
    <recommendedName>
        <fullName evidence="5">DUF2570 domain-containing protein</fullName>
    </recommendedName>
</protein>
<dbReference type="RefSeq" id="WP_193863010.1">
    <property type="nucleotide sequence ID" value="NZ_JADDUM010000103.1"/>
</dbReference>
<keyword evidence="2" id="KW-0812">Transmembrane</keyword>
<reference evidence="3 4" key="1">
    <citation type="submission" date="2020-10" db="EMBL/GenBank/DDBJ databases">
        <title>The draft genomes of Cyclamen pathogen Pseudomonas sp.</title>
        <authorList>
            <person name="Fujikawa T."/>
            <person name="Sawada H."/>
        </authorList>
    </citation>
    <scope>NUCLEOTIDE SEQUENCE [LARGE SCALE GENOMIC DNA]</scope>
    <source>
        <strain evidence="3 4">MAFF 301449</strain>
    </source>
</reference>
<dbReference type="EMBL" id="JADDUM010000103">
    <property type="protein sequence ID" value="MBE8592037.1"/>
    <property type="molecule type" value="Genomic_DNA"/>
</dbReference>
<evidence type="ECO:0000313" key="4">
    <source>
        <dbReference type="Proteomes" id="UP000613075"/>
    </source>
</evidence>
<evidence type="ECO:0000256" key="2">
    <source>
        <dbReference type="SAM" id="Phobius"/>
    </source>
</evidence>
<comment type="caution">
    <text evidence="3">The sequence shown here is derived from an EMBL/GenBank/DDBJ whole genome shotgun (WGS) entry which is preliminary data.</text>
</comment>
<proteinExistence type="predicted"/>
<keyword evidence="2" id="KW-1133">Transmembrane helix</keyword>
<accession>A0ABR9ST25</accession>
<sequence>MSSFTFHYTPLQVLRDVIVYCVLAICLIMTIGAADREKYNAHQTAIELRRAQDYTDSQVLQSRMAMLDIVTGLSTSTKLLTQITCLSSGAQCSDTTPEKPALLKYTPPNTTTENPPNAQ</sequence>
<feature type="region of interest" description="Disordered" evidence="1">
    <location>
        <begin position="89"/>
        <end position="119"/>
    </location>
</feature>
<keyword evidence="2" id="KW-0472">Membrane</keyword>
<feature type="transmembrane region" description="Helical" evidence="2">
    <location>
        <begin position="17"/>
        <end position="34"/>
    </location>
</feature>